<name>A0ABU1NNT2_9BACL</name>
<feature type="domain" description="Copper amine oxidase-like N-terminal" evidence="1">
    <location>
        <begin position="397"/>
        <end position="495"/>
    </location>
</feature>
<gene>
    <name evidence="2" type="ORF">J2736_000319</name>
</gene>
<dbReference type="Pfam" id="PF14903">
    <property type="entry name" value="WG_beta_rep"/>
    <property type="match status" value="5"/>
</dbReference>
<accession>A0ABU1NNT2</accession>
<dbReference type="Proteomes" id="UP001267290">
    <property type="component" value="Unassembled WGS sequence"/>
</dbReference>
<dbReference type="SUPFAM" id="SSF55383">
    <property type="entry name" value="Copper amine oxidase, domain N"/>
    <property type="match status" value="1"/>
</dbReference>
<comment type="caution">
    <text evidence="2">The sequence shown here is derived from an EMBL/GenBank/DDBJ whole genome shotgun (WGS) entry which is preliminary data.</text>
</comment>
<dbReference type="PANTHER" id="PTHR37841">
    <property type="entry name" value="GLR2918 PROTEIN"/>
    <property type="match status" value="1"/>
</dbReference>
<dbReference type="Pfam" id="PF07833">
    <property type="entry name" value="Cu_amine_oxidN1"/>
    <property type="match status" value="1"/>
</dbReference>
<dbReference type="InterPro" id="IPR032774">
    <property type="entry name" value="WG_beta_rep"/>
</dbReference>
<dbReference type="PANTHER" id="PTHR37841:SF1">
    <property type="entry name" value="DUF3298 DOMAIN-CONTAINING PROTEIN"/>
    <property type="match status" value="1"/>
</dbReference>
<evidence type="ECO:0000259" key="1">
    <source>
        <dbReference type="Pfam" id="PF07833"/>
    </source>
</evidence>
<dbReference type="Gene3D" id="3.30.457.10">
    <property type="entry name" value="Copper amine oxidase-like, N-terminal domain"/>
    <property type="match status" value="1"/>
</dbReference>
<keyword evidence="3" id="KW-1185">Reference proteome</keyword>
<proteinExistence type="predicted"/>
<reference evidence="2 3" key="1">
    <citation type="submission" date="2023-07" db="EMBL/GenBank/DDBJ databases">
        <title>Sorghum-associated microbial communities from plants grown in Nebraska, USA.</title>
        <authorList>
            <person name="Schachtman D."/>
        </authorList>
    </citation>
    <scope>NUCLEOTIDE SEQUENCE [LARGE SCALE GENOMIC DNA]</scope>
    <source>
        <strain evidence="2 3">CC258</strain>
    </source>
</reference>
<evidence type="ECO:0000313" key="3">
    <source>
        <dbReference type="Proteomes" id="UP001267290"/>
    </source>
</evidence>
<protein>
    <recommendedName>
        <fullName evidence="1">Copper amine oxidase-like N-terminal domain-containing protein</fullName>
    </recommendedName>
</protein>
<evidence type="ECO:0000313" key="2">
    <source>
        <dbReference type="EMBL" id="MDR6549136.1"/>
    </source>
</evidence>
<dbReference type="InterPro" id="IPR036582">
    <property type="entry name" value="Mao_N_sf"/>
</dbReference>
<dbReference type="SUPFAM" id="SSF69360">
    <property type="entry name" value="Cell wall binding repeat"/>
    <property type="match status" value="1"/>
</dbReference>
<dbReference type="EMBL" id="JAVDSB010000001">
    <property type="protein sequence ID" value="MDR6549136.1"/>
    <property type="molecule type" value="Genomic_DNA"/>
</dbReference>
<organism evidence="2 3">
    <name type="scientific">Paenibacillus qinlingensis</name>
    <dbReference type="NCBI Taxonomy" id="1837343"/>
    <lineage>
        <taxon>Bacteria</taxon>
        <taxon>Bacillati</taxon>
        <taxon>Bacillota</taxon>
        <taxon>Bacilli</taxon>
        <taxon>Bacillales</taxon>
        <taxon>Paenibacillaceae</taxon>
        <taxon>Paenibacillus</taxon>
    </lineage>
</organism>
<sequence>MQVGSNKVTKLDKKHVKLGEFTLSTTVSVHLEGDIIFIPIDFFQLLGFSTSYDNGKIVKIDFTRKSSSGSGSSLDEAASLFPVKIGRKYGFMDKSGYLKIQPNFDGASPFSEGLAAVKVDDKWGYADTTGKIVITPQYHTASAFSESKAIVSLEDQNGVKFGYINNKGNKVGNIMYEFALPYKENFAPVVTGKYFAFLNRDGYIQIYKSFEDASSFSEGLARVAVANKYGFIDKSGSPAIPYQYDKASDFSEGLAAVSLDAKWGYINIENTTIIPLQFEDASPFSEGLAAVKKGGKYGFVDPTGKIIISPQFEKAGSFESGFAPVQQSGKWGFINKQGNVVVQPQYDFAYIERGGMFHVQNNGNNLYIDHQGRFIQPLNEKGEEINLVNVQGKVIEVNGNLLNLEVPPALVDGSTLVPLRPILESLNLKLDWNAAKQTITASKDGLTILLQINQSTATVNGQQVALPVPPQIINGSTMVPVRFISQSVGAQVDYTPYSPVEFDVDLFTSLNITNNKEIQAFFLAKENYEEAQLHGAAATAAAEETLYSTGEALLDVQDNLLKEVDYKFGKLIDAAPQNAGVYIQYAILLNELGHLFEDNSIYGAANMIATEAGKIDLKAFHFYQLYEADLYGDDAEIDKKYQVAAAADPYIVLNHVLKSDHYYEAGLAFSKMDSTKDYAIYCLKKAAMLEEATIANKAKQLLASKYKIQQ</sequence>
<dbReference type="InterPro" id="IPR012854">
    <property type="entry name" value="Cu_amine_oxidase-like_N"/>
</dbReference>